<comment type="caution">
    <text evidence="7">The sequence shown here is derived from an EMBL/GenBank/DDBJ whole genome shotgun (WGS) entry which is preliminary data.</text>
</comment>
<evidence type="ECO:0000256" key="3">
    <source>
        <dbReference type="ARBA" id="ARBA00023082"/>
    </source>
</evidence>
<gene>
    <name evidence="7" type="ORF">GCM10023184_34760</name>
</gene>
<feature type="domain" description="RNA polymerase sigma-70 region 2" evidence="5">
    <location>
        <begin position="24"/>
        <end position="89"/>
    </location>
</feature>
<dbReference type="Gene3D" id="1.10.10.10">
    <property type="entry name" value="Winged helix-like DNA-binding domain superfamily/Winged helix DNA-binding domain"/>
    <property type="match status" value="1"/>
</dbReference>
<dbReference type="InterPro" id="IPR014284">
    <property type="entry name" value="RNA_pol_sigma-70_dom"/>
</dbReference>
<evidence type="ECO:0000256" key="4">
    <source>
        <dbReference type="ARBA" id="ARBA00023163"/>
    </source>
</evidence>
<sequence>MDQQQLEVILNGLEQGDARCQSAFYRHCHGELMKVALRYHASADEAAASFNKAMLQVFQKIRDYRREGAVMGWVRRIIVNTCLNELRGRLRFSSVDFTDEGLNSFSAGPEVYAGIEARRLLDLVHALPDTTRTVFNLYVMEGYTHEQVAAALKIPKGTSKWHLHQARTQLKERLLQQAIHEAHILQK</sequence>
<keyword evidence="2" id="KW-0805">Transcription regulation</keyword>
<keyword evidence="4" id="KW-0804">Transcription</keyword>
<dbReference type="Gene3D" id="1.10.1740.10">
    <property type="match status" value="1"/>
</dbReference>
<dbReference type="NCBIfam" id="TIGR02937">
    <property type="entry name" value="sigma70-ECF"/>
    <property type="match status" value="1"/>
</dbReference>
<dbReference type="PANTHER" id="PTHR43133:SF46">
    <property type="entry name" value="RNA POLYMERASE SIGMA-70 FACTOR ECF SUBFAMILY"/>
    <property type="match status" value="1"/>
</dbReference>
<dbReference type="InterPro" id="IPR013325">
    <property type="entry name" value="RNA_pol_sigma_r2"/>
</dbReference>
<keyword evidence="3" id="KW-0731">Sigma factor</keyword>
<evidence type="ECO:0000313" key="8">
    <source>
        <dbReference type="Proteomes" id="UP001501725"/>
    </source>
</evidence>
<dbReference type="Pfam" id="PF08281">
    <property type="entry name" value="Sigma70_r4_2"/>
    <property type="match status" value="1"/>
</dbReference>
<evidence type="ECO:0000313" key="7">
    <source>
        <dbReference type="EMBL" id="GAA4338373.1"/>
    </source>
</evidence>
<evidence type="ECO:0000256" key="1">
    <source>
        <dbReference type="ARBA" id="ARBA00010641"/>
    </source>
</evidence>
<feature type="domain" description="RNA polymerase sigma factor 70 region 4 type 2" evidence="6">
    <location>
        <begin position="118"/>
        <end position="170"/>
    </location>
</feature>
<dbReference type="Pfam" id="PF04542">
    <property type="entry name" value="Sigma70_r2"/>
    <property type="match status" value="1"/>
</dbReference>
<organism evidence="7 8">
    <name type="scientific">Flaviaesturariibacter amylovorans</name>
    <dbReference type="NCBI Taxonomy" id="1084520"/>
    <lineage>
        <taxon>Bacteria</taxon>
        <taxon>Pseudomonadati</taxon>
        <taxon>Bacteroidota</taxon>
        <taxon>Chitinophagia</taxon>
        <taxon>Chitinophagales</taxon>
        <taxon>Chitinophagaceae</taxon>
        <taxon>Flaviaestuariibacter</taxon>
    </lineage>
</organism>
<comment type="similarity">
    <text evidence="1">Belongs to the sigma-70 factor family. ECF subfamily.</text>
</comment>
<dbReference type="EMBL" id="BAABGY010000011">
    <property type="protein sequence ID" value="GAA4338373.1"/>
    <property type="molecule type" value="Genomic_DNA"/>
</dbReference>
<keyword evidence="8" id="KW-1185">Reference proteome</keyword>
<name>A0ABP8HET3_9BACT</name>
<dbReference type="SUPFAM" id="SSF88659">
    <property type="entry name" value="Sigma3 and sigma4 domains of RNA polymerase sigma factors"/>
    <property type="match status" value="1"/>
</dbReference>
<evidence type="ECO:0000256" key="2">
    <source>
        <dbReference type="ARBA" id="ARBA00023015"/>
    </source>
</evidence>
<reference evidence="8" key="1">
    <citation type="journal article" date="2019" name="Int. J. Syst. Evol. Microbiol.">
        <title>The Global Catalogue of Microorganisms (GCM) 10K type strain sequencing project: providing services to taxonomists for standard genome sequencing and annotation.</title>
        <authorList>
            <consortium name="The Broad Institute Genomics Platform"/>
            <consortium name="The Broad Institute Genome Sequencing Center for Infectious Disease"/>
            <person name="Wu L."/>
            <person name="Ma J."/>
        </authorList>
    </citation>
    <scope>NUCLEOTIDE SEQUENCE [LARGE SCALE GENOMIC DNA]</scope>
    <source>
        <strain evidence="8">JCM 17919</strain>
    </source>
</reference>
<accession>A0ABP8HET3</accession>
<dbReference type="InterPro" id="IPR039425">
    <property type="entry name" value="RNA_pol_sigma-70-like"/>
</dbReference>
<dbReference type="Proteomes" id="UP001501725">
    <property type="component" value="Unassembled WGS sequence"/>
</dbReference>
<dbReference type="InterPro" id="IPR007627">
    <property type="entry name" value="RNA_pol_sigma70_r2"/>
</dbReference>
<dbReference type="InterPro" id="IPR013324">
    <property type="entry name" value="RNA_pol_sigma_r3/r4-like"/>
</dbReference>
<evidence type="ECO:0000259" key="5">
    <source>
        <dbReference type="Pfam" id="PF04542"/>
    </source>
</evidence>
<proteinExistence type="inferred from homology"/>
<dbReference type="PANTHER" id="PTHR43133">
    <property type="entry name" value="RNA POLYMERASE ECF-TYPE SIGMA FACTO"/>
    <property type="match status" value="1"/>
</dbReference>
<evidence type="ECO:0000259" key="6">
    <source>
        <dbReference type="Pfam" id="PF08281"/>
    </source>
</evidence>
<dbReference type="SUPFAM" id="SSF88946">
    <property type="entry name" value="Sigma2 domain of RNA polymerase sigma factors"/>
    <property type="match status" value="1"/>
</dbReference>
<dbReference type="InterPro" id="IPR013249">
    <property type="entry name" value="RNA_pol_sigma70_r4_t2"/>
</dbReference>
<protein>
    <submittedName>
        <fullName evidence="7">RNA polymerase sigma factor</fullName>
    </submittedName>
</protein>
<dbReference type="InterPro" id="IPR036388">
    <property type="entry name" value="WH-like_DNA-bd_sf"/>
</dbReference>
<dbReference type="RefSeq" id="WP_345257074.1">
    <property type="nucleotide sequence ID" value="NZ_BAABGY010000011.1"/>
</dbReference>